<organism evidence="1 2">
    <name type="scientific">Parathalassolituus penaei</name>
    <dbReference type="NCBI Taxonomy" id="2997323"/>
    <lineage>
        <taxon>Bacteria</taxon>
        <taxon>Pseudomonadati</taxon>
        <taxon>Pseudomonadota</taxon>
        <taxon>Gammaproteobacteria</taxon>
        <taxon>Oceanospirillales</taxon>
        <taxon>Oceanospirillaceae</taxon>
        <taxon>Parathalassolituus</taxon>
    </lineage>
</organism>
<name>A0A9X3EC43_9GAMM</name>
<dbReference type="RefSeq" id="WP_283172656.1">
    <property type="nucleotide sequence ID" value="NZ_JAPNOA010000016.1"/>
</dbReference>
<keyword evidence="2" id="KW-1185">Reference proteome</keyword>
<evidence type="ECO:0000313" key="2">
    <source>
        <dbReference type="Proteomes" id="UP001150830"/>
    </source>
</evidence>
<dbReference type="EMBL" id="JAPNOA010000016">
    <property type="protein sequence ID" value="MCY0964440.1"/>
    <property type="molecule type" value="Genomic_DNA"/>
</dbReference>
<reference evidence="1" key="1">
    <citation type="submission" date="2022-11" db="EMBL/GenBank/DDBJ databases">
        <title>Parathalassolutuus dongxingensis gen. nov., sp. nov., a novel member of family Oceanospirillaceae isolated from a coastal shrimp pond in Guangxi, China.</title>
        <authorList>
            <person name="Chen H."/>
        </authorList>
    </citation>
    <scope>NUCLEOTIDE SEQUENCE</scope>
    <source>
        <strain evidence="1">G-43</strain>
    </source>
</reference>
<protein>
    <submittedName>
        <fullName evidence="1">Uncharacterized protein</fullName>
    </submittedName>
</protein>
<dbReference type="AlphaFoldDB" id="A0A9X3EC43"/>
<sequence length="87" mass="9022">MNIGSTFGSSMNNLWSQATQQIADAGQRLAGVNREPAAVMTERAVENTGETAEAAVDLNEGKQLAAAAGKLMEAEKKTLGVLLDTSA</sequence>
<accession>A0A9X3EC43</accession>
<proteinExistence type="predicted"/>
<dbReference type="Proteomes" id="UP001150830">
    <property type="component" value="Unassembled WGS sequence"/>
</dbReference>
<gene>
    <name evidence="1" type="ORF">OUO13_04510</name>
</gene>
<comment type="caution">
    <text evidence="1">The sequence shown here is derived from an EMBL/GenBank/DDBJ whole genome shotgun (WGS) entry which is preliminary data.</text>
</comment>
<evidence type="ECO:0000313" key="1">
    <source>
        <dbReference type="EMBL" id="MCY0964440.1"/>
    </source>
</evidence>